<dbReference type="Proteomes" id="UP000053586">
    <property type="component" value="Unassembled WGS sequence"/>
</dbReference>
<evidence type="ECO:0000259" key="4">
    <source>
        <dbReference type="PROSITE" id="PS50937"/>
    </source>
</evidence>
<gene>
    <name evidence="5" type="primary">merR1</name>
    <name evidence="5" type="ORF">GPUN_2699</name>
</gene>
<dbReference type="RefSeq" id="WP_006007370.1">
    <property type="nucleotide sequence ID" value="NZ_BAET01000033.1"/>
</dbReference>
<evidence type="ECO:0000256" key="2">
    <source>
        <dbReference type="ARBA" id="ARBA00023125"/>
    </source>
</evidence>
<comment type="caution">
    <text evidence="5">The sequence shown here is derived from an EMBL/GenBank/DDBJ whole genome shotgun (WGS) entry which is preliminary data.</text>
</comment>
<dbReference type="EMBL" id="BAET01000033">
    <property type="protein sequence ID" value="GAB56813.1"/>
    <property type="molecule type" value="Genomic_DNA"/>
</dbReference>
<keyword evidence="2" id="KW-0238">DNA-binding</keyword>
<sequence length="71" mass="8227">MQIKQLASETGVGSYTIRYYEDIGLLPQARRSDIGYRRYNQYDVLSLNFIRRCKDLRMPLVAIKSLVAVQA</sequence>
<dbReference type="PROSITE" id="PS50937">
    <property type="entry name" value="HTH_MERR_2"/>
    <property type="match status" value="1"/>
</dbReference>
<evidence type="ECO:0000313" key="5">
    <source>
        <dbReference type="EMBL" id="GAB56813.1"/>
    </source>
</evidence>
<protein>
    <submittedName>
        <fullName evidence="5">Mercuric resistance operon regulatory protein</fullName>
    </submittedName>
</protein>
<dbReference type="InterPro" id="IPR000551">
    <property type="entry name" value="MerR-type_HTH_dom"/>
</dbReference>
<keyword evidence="3" id="KW-0804">Transcription</keyword>
<name>H5TFD3_9ALTE</name>
<organism evidence="5 6">
    <name type="scientific">Glaciecola punicea ACAM 611</name>
    <dbReference type="NCBI Taxonomy" id="1121923"/>
    <lineage>
        <taxon>Bacteria</taxon>
        <taxon>Pseudomonadati</taxon>
        <taxon>Pseudomonadota</taxon>
        <taxon>Gammaproteobacteria</taxon>
        <taxon>Alteromonadales</taxon>
        <taxon>Alteromonadaceae</taxon>
        <taxon>Glaciecola</taxon>
    </lineage>
</organism>
<keyword evidence="1" id="KW-0805">Transcription regulation</keyword>
<dbReference type="PANTHER" id="PTHR30204:SF94">
    <property type="entry name" value="HEAVY METAL-DEPENDENT TRANSCRIPTIONAL REGULATOR HI_0293-RELATED"/>
    <property type="match status" value="1"/>
</dbReference>
<dbReference type="GO" id="GO:0003700">
    <property type="term" value="F:DNA-binding transcription factor activity"/>
    <property type="evidence" value="ECO:0007669"/>
    <property type="project" value="InterPro"/>
</dbReference>
<dbReference type="PANTHER" id="PTHR30204">
    <property type="entry name" value="REDOX-CYCLING DRUG-SENSING TRANSCRIPTIONAL ACTIVATOR SOXR"/>
    <property type="match status" value="1"/>
</dbReference>
<evidence type="ECO:0000256" key="3">
    <source>
        <dbReference type="ARBA" id="ARBA00023163"/>
    </source>
</evidence>
<reference evidence="5 6" key="1">
    <citation type="journal article" date="2012" name="J. Bacteriol.">
        <title>Genome sequence of proteorhodopsin-containing sea ice bacterium Glaciecola punicea ACAM 611T.</title>
        <authorList>
            <person name="Qin Q.-L."/>
            <person name="Xie B.-B."/>
            <person name="Shu Y.-L."/>
            <person name="Rong J.-C."/>
            <person name="Zhao D.-L."/>
            <person name="Zhang X.-Y."/>
            <person name="Chen X.-L."/>
            <person name="Zhou B.-C."/>
            <person name="Zhanga Y.-Z."/>
        </authorList>
    </citation>
    <scope>NUCLEOTIDE SEQUENCE [LARGE SCALE GENOMIC DNA]</scope>
    <source>
        <strain evidence="5 6">ACAM 611</strain>
    </source>
</reference>
<dbReference type="PRINTS" id="PR00040">
    <property type="entry name" value="HTHMERR"/>
</dbReference>
<dbReference type="Gene3D" id="1.10.1660.10">
    <property type="match status" value="1"/>
</dbReference>
<dbReference type="InterPro" id="IPR047057">
    <property type="entry name" value="MerR_fam"/>
</dbReference>
<dbReference type="SMART" id="SM00422">
    <property type="entry name" value="HTH_MERR"/>
    <property type="match status" value="1"/>
</dbReference>
<dbReference type="GO" id="GO:0003677">
    <property type="term" value="F:DNA binding"/>
    <property type="evidence" value="ECO:0007669"/>
    <property type="project" value="UniProtKB-KW"/>
</dbReference>
<dbReference type="SUPFAM" id="SSF46955">
    <property type="entry name" value="Putative DNA-binding domain"/>
    <property type="match status" value="1"/>
</dbReference>
<dbReference type="AlphaFoldDB" id="H5TFD3"/>
<evidence type="ECO:0000256" key="1">
    <source>
        <dbReference type="ARBA" id="ARBA00023015"/>
    </source>
</evidence>
<proteinExistence type="predicted"/>
<accession>H5TFD3</accession>
<feature type="domain" description="HTH merR-type" evidence="4">
    <location>
        <begin position="1"/>
        <end position="69"/>
    </location>
</feature>
<keyword evidence="6" id="KW-1185">Reference proteome</keyword>
<evidence type="ECO:0000313" key="6">
    <source>
        <dbReference type="Proteomes" id="UP000053586"/>
    </source>
</evidence>
<dbReference type="OrthoDB" id="9808480at2"/>
<dbReference type="eggNOG" id="COG0789">
    <property type="taxonomic scope" value="Bacteria"/>
</dbReference>
<dbReference type="Pfam" id="PF13411">
    <property type="entry name" value="MerR_1"/>
    <property type="match status" value="1"/>
</dbReference>
<dbReference type="InterPro" id="IPR009061">
    <property type="entry name" value="DNA-bd_dom_put_sf"/>
</dbReference>
<reference evidence="5 6" key="2">
    <citation type="journal article" date="2017" name="Antonie Van Leeuwenhoek">
        <title>Rhizobium rhizosphaerae sp. nov., a novel species isolated from rice rhizosphere.</title>
        <authorList>
            <person name="Zhao J.J."/>
            <person name="Zhang J."/>
            <person name="Zhang R.J."/>
            <person name="Zhang C.W."/>
            <person name="Yin H.Q."/>
            <person name="Zhang X.X."/>
        </authorList>
    </citation>
    <scope>NUCLEOTIDE SEQUENCE [LARGE SCALE GENOMIC DNA]</scope>
    <source>
        <strain evidence="5 6">ACAM 611</strain>
    </source>
</reference>